<comment type="caution">
    <text evidence="4">The sequence shown here is derived from an EMBL/GenBank/DDBJ whole genome shotgun (WGS) entry which is preliminary data.</text>
</comment>
<dbReference type="InterPro" id="IPR011006">
    <property type="entry name" value="CheY-like_superfamily"/>
</dbReference>
<dbReference type="Pfam" id="PF08664">
    <property type="entry name" value="YcbB"/>
    <property type="match status" value="1"/>
</dbReference>
<dbReference type="Pfam" id="PF00072">
    <property type="entry name" value="Response_reg"/>
    <property type="match status" value="1"/>
</dbReference>
<feature type="modified residue" description="4-aspartylphosphate" evidence="1">
    <location>
        <position position="54"/>
    </location>
</feature>
<dbReference type="PROSITE" id="PS50110">
    <property type="entry name" value="RESPONSE_REGULATORY"/>
    <property type="match status" value="1"/>
</dbReference>
<reference evidence="4 5" key="1">
    <citation type="journal article" date="2003" name="Int. J. Syst. Evol. Microbiol.">
        <title>Bacillus nealsonii sp. nov., isolated from a spacecraft-assembly facility, whose spores are gamma-radiation resistant.</title>
        <authorList>
            <person name="Venkateswaran K."/>
            <person name="Kempf M."/>
            <person name="Chen F."/>
            <person name="Satomi M."/>
            <person name="Nicholson W."/>
            <person name="Kern R."/>
        </authorList>
    </citation>
    <scope>NUCLEOTIDE SEQUENCE [LARGE SCALE GENOMIC DNA]</scope>
    <source>
        <strain evidence="4 5">FO-92</strain>
    </source>
</reference>
<dbReference type="AlphaFoldDB" id="A0A2N0YYQ1"/>
<dbReference type="SUPFAM" id="SSF52172">
    <property type="entry name" value="CheY-like"/>
    <property type="match status" value="1"/>
</dbReference>
<dbReference type="RefSeq" id="WP_101178439.1">
    <property type="nucleotide sequence ID" value="NZ_PISE01000043.1"/>
</dbReference>
<dbReference type="EMBL" id="PISE01000043">
    <property type="protein sequence ID" value="PKG22382.1"/>
    <property type="molecule type" value="Genomic_DNA"/>
</dbReference>
<feature type="domain" description="Response regulatory" evidence="3">
    <location>
        <begin position="2"/>
        <end position="118"/>
    </location>
</feature>
<dbReference type="PANTHER" id="PTHR43228:SF8">
    <property type="entry name" value="TRANSCRIPTIONAL REGULATORY PROTEIN GLNL"/>
    <property type="match status" value="1"/>
</dbReference>
<dbReference type="PANTHER" id="PTHR43228">
    <property type="entry name" value="TWO-COMPONENT RESPONSE REGULATOR"/>
    <property type="match status" value="1"/>
</dbReference>
<name>A0A2N0YYQ1_9BACI</name>
<keyword evidence="1" id="KW-0597">Phosphoprotein</keyword>
<evidence type="ECO:0000256" key="1">
    <source>
        <dbReference type="PROSITE-ProRule" id="PRU00169"/>
    </source>
</evidence>
<gene>
    <name evidence="4" type="ORF">CWS01_17355</name>
</gene>
<organism evidence="4 5">
    <name type="scientific">Niallia nealsonii</name>
    <dbReference type="NCBI Taxonomy" id="115979"/>
    <lineage>
        <taxon>Bacteria</taxon>
        <taxon>Bacillati</taxon>
        <taxon>Bacillota</taxon>
        <taxon>Bacilli</taxon>
        <taxon>Bacillales</taxon>
        <taxon>Bacillaceae</taxon>
        <taxon>Niallia</taxon>
    </lineage>
</organism>
<dbReference type="SMART" id="SM00448">
    <property type="entry name" value="REC"/>
    <property type="match status" value="1"/>
</dbReference>
<accession>A0A2N0YYQ1</accession>
<evidence type="ECO:0000256" key="2">
    <source>
        <dbReference type="SAM" id="Coils"/>
    </source>
</evidence>
<evidence type="ECO:0000313" key="5">
    <source>
        <dbReference type="Proteomes" id="UP000233375"/>
    </source>
</evidence>
<evidence type="ECO:0000259" key="3">
    <source>
        <dbReference type="PROSITE" id="PS50110"/>
    </source>
</evidence>
<sequence>MKFFLVDDDEVIRSLLRHIIEDEDLGEVVGEADNGEAVTSQVLNFKNVDIVIIDLLMPVRDGIETIRSWNGAFKGKTIMLSQVESKELIGEAYTLGIEYYVTKPINKTEFLTIAKKVSQIISLEKTVETIRRSLNGVFEKSIGERAVESLSKQYSIIEAVEFLLSELGIIGENGSKDLIDIIQHLYNHEANDTFEMNFPSMKEIFEGISKYRVGETASPIEVLRETKASEQRVRRAINQSITHLASIGLTDFTNPKFENYALKFFDFSIVRNKMTELKNEKSNHNKQVKIHTKKFIQVLYFEAKKLVHTSRHDQN</sequence>
<dbReference type="Gene3D" id="3.40.50.2300">
    <property type="match status" value="1"/>
</dbReference>
<dbReference type="Proteomes" id="UP000233375">
    <property type="component" value="Unassembled WGS sequence"/>
</dbReference>
<evidence type="ECO:0000313" key="4">
    <source>
        <dbReference type="EMBL" id="PKG22382.1"/>
    </source>
</evidence>
<keyword evidence="2" id="KW-0175">Coiled coil</keyword>
<dbReference type="GO" id="GO:0000160">
    <property type="term" value="P:phosphorelay signal transduction system"/>
    <property type="evidence" value="ECO:0007669"/>
    <property type="project" value="InterPro"/>
</dbReference>
<dbReference type="InterPro" id="IPR001789">
    <property type="entry name" value="Sig_transdc_resp-reg_receiver"/>
</dbReference>
<feature type="coiled-coil region" evidence="2">
    <location>
        <begin position="267"/>
        <end position="294"/>
    </location>
</feature>
<keyword evidence="5" id="KW-1185">Reference proteome</keyword>
<dbReference type="OrthoDB" id="1684633at2"/>
<dbReference type="InterPro" id="IPR052048">
    <property type="entry name" value="ST_Response_Regulator"/>
</dbReference>
<dbReference type="InterPro" id="IPR013972">
    <property type="entry name" value="YcbB"/>
</dbReference>
<protein>
    <submittedName>
        <fullName evidence="4">Transcriptional regulator</fullName>
    </submittedName>
</protein>
<proteinExistence type="predicted"/>